<reference evidence="8" key="1">
    <citation type="submission" date="2025-08" db="UniProtKB">
        <authorList>
            <consortium name="RefSeq"/>
        </authorList>
    </citation>
    <scope>IDENTIFICATION</scope>
</reference>
<feature type="region of interest" description="Disordered" evidence="4">
    <location>
        <begin position="924"/>
        <end position="951"/>
    </location>
</feature>
<dbReference type="InterPro" id="IPR035965">
    <property type="entry name" value="PAS-like_dom_sf"/>
</dbReference>
<dbReference type="PANTHER" id="PTHR24346">
    <property type="entry name" value="MAP/MICROTUBULE AFFINITY-REGULATING KINASE"/>
    <property type="match status" value="1"/>
</dbReference>
<dbReference type="SUPFAM" id="SSF56112">
    <property type="entry name" value="Protein kinase-like (PK-like)"/>
    <property type="match status" value="1"/>
</dbReference>
<evidence type="ECO:0000256" key="3">
    <source>
        <dbReference type="PROSITE-ProRule" id="PRU10141"/>
    </source>
</evidence>
<dbReference type="Pfam" id="PF13426">
    <property type="entry name" value="PAS_9"/>
    <property type="match status" value="1"/>
</dbReference>
<dbReference type="Pfam" id="PF00069">
    <property type="entry name" value="Pkinase"/>
    <property type="match status" value="1"/>
</dbReference>
<evidence type="ECO:0000256" key="4">
    <source>
        <dbReference type="SAM" id="MobiDB-lite"/>
    </source>
</evidence>
<feature type="domain" description="Protein kinase" evidence="5">
    <location>
        <begin position="650"/>
        <end position="902"/>
    </location>
</feature>
<keyword evidence="1 3" id="KW-0547">Nucleotide-binding</keyword>
<evidence type="ECO:0000256" key="1">
    <source>
        <dbReference type="ARBA" id="ARBA00022741"/>
    </source>
</evidence>
<dbReference type="Gene3D" id="1.10.510.10">
    <property type="entry name" value="Transferase(Phosphotransferase) domain 1"/>
    <property type="match status" value="1"/>
</dbReference>
<gene>
    <name evidence="8" type="primary">LOC100201502</name>
</gene>
<keyword evidence="7" id="KW-1185">Reference proteome</keyword>
<keyword evidence="8" id="KW-0808">Transferase</keyword>
<dbReference type="PROSITE" id="PS50011">
    <property type="entry name" value="PROTEIN_KINASE_DOM"/>
    <property type="match status" value="1"/>
</dbReference>
<sequence>MYSSMSGLRHINHSSQLSHIRDDGLNIESMKITDLHNLASSHFKDGVLQDMEAHVVQNKLVESQDKLSESFRSFSFASSYHAGLCPSPLINESLNASWKFFNFVGVNEDSTSSFTNRKMTEAVLTINGKTSEIIMANETACSLFGYSEQELCNNIKIYDLFTMEERAKQEILIEKSVDVAGNIIMVSGKVLEAVDSSGNIFVVSVWMKRIQSGDEPRFLVILEPVQVMKASFLIGFDGEIKDCDFSFAILHGFEDPEEIIGMNILKLIPSLVLPVPGIPLEKNIRKQQLTCRTKDMIPFPSTIKIKVHNPDFHNLYLENAQISRFNTSKPLYNCVMWVFANISGLVTVSDDGAIRSCNCNFVRTFLGYTSNELAEKNITSIIPEFYLQIELLSVENKFQTKSKLATLTEYKNLEEFSDLSIGKVPLDGITDEKFSDEVTPNLESSTPKSCCKIELEKNREQVEIDEKKKLTFSDCSPDEKYTFLKSSDNLNKKSNAPLLKNEIKQDILYDSIGDSFSELSFLNKNKDDIIVEKVKFEPVHKKSNYSINDDSAVVQTKIVEGQYYGQAKHKDGSLLPILFEIKKISKKSEQIFCIWITRDPDEESEGRQHLLLSSCNTTFNASTGYFHELLKSVSEAAAEDPGLGEFKQQYNTLDCIGKGAFGFVSFAERKSDKEQVVVKFIKKEKVLKDGWVNDNHLGKVPLEIYILSRINHPNIVKMISAYENERFFQLVMKKHGDGIDLFAFIEFKPILDEALVSYMFRQVLLAVEYLHSQNILHRDIKDENIIVDRSFQLQLIDFGSAAYIERGKMFNTFCGTVEYCSPEVLLGNSYEGFELEMWSLGVTLYTLVFGEHPFFEIEETINAELYPPCKVSNELMFIICWMLNRDVKFRAKLKDVIKYPWFTRNVDISKYKYEHVIGENIARCDSSSTSTSSSSLTSITSSDEETPKLKVNDVKPVSLELPSNPLSKSI</sequence>
<dbReference type="GO" id="GO:0016301">
    <property type="term" value="F:kinase activity"/>
    <property type="evidence" value="ECO:0007669"/>
    <property type="project" value="UniProtKB-KW"/>
</dbReference>
<evidence type="ECO:0000259" key="5">
    <source>
        <dbReference type="PROSITE" id="PS50011"/>
    </source>
</evidence>
<feature type="domain" description="PAS" evidence="6">
    <location>
        <begin position="107"/>
        <end position="180"/>
    </location>
</feature>
<name>A0ABM4BTB2_HYDVU</name>
<dbReference type="Gene3D" id="3.30.200.20">
    <property type="entry name" value="Phosphorylase Kinase, domain 1"/>
    <property type="match status" value="1"/>
</dbReference>
<protein>
    <submittedName>
        <fullName evidence="8">PAS domain-containing serine/threonine-protein kinase isoform X2</fullName>
    </submittedName>
</protein>
<dbReference type="CDD" id="cd00130">
    <property type="entry name" value="PAS"/>
    <property type="match status" value="1"/>
</dbReference>
<dbReference type="InterPro" id="IPR017441">
    <property type="entry name" value="Protein_kinase_ATP_BS"/>
</dbReference>
<dbReference type="InterPro" id="IPR011009">
    <property type="entry name" value="Kinase-like_dom_sf"/>
</dbReference>
<dbReference type="Proteomes" id="UP001652625">
    <property type="component" value="Chromosome 04"/>
</dbReference>
<dbReference type="RefSeq" id="XP_065652392.1">
    <property type="nucleotide sequence ID" value="XM_065796320.1"/>
</dbReference>
<dbReference type="PROSITE" id="PS00107">
    <property type="entry name" value="PROTEIN_KINASE_ATP"/>
    <property type="match status" value="1"/>
</dbReference>
<dbReference type="PANTHER" id="PTHR24346:SF51">
    <property type="entry name" value="PAS DOMAIN-CONTAINING SERINE_THREONINE-PROTEIN KINASE"/>
    <property type="match status" value="1"/>
</dbReference>
<organism evidence="7 8">
    <name type="scientific">Hydra vulgaris</name>
    <name type="common">Hydra</name>
    <name type="synonym">Hydra attenuata</name>
    <dbReference type="NCBI Taxonomy" id="6087"/>
    <lineage>
        <taxon>Eukaryota</taxon>
        <taxon>Metazoa</taxon>
        <taxon>Cnidaria</taxon>
        <taxon>Hydrozoa</taxon>
        <taxon>Hydroidolina</taxon>
        <taxon>Anthoathecata</taxon>
        <taxon>Aplanulata</taxon>
        <taxon>Hydridae</taxon>
        <taxon>Hydra</taxon>
    </lineage>
</organism>
<keyword evidence="2 3" id="KW-0067">ATP-binding</keyword>
<dbReference type="Gene3D" id="3.30.450.20">
    <property type="entry name" value="PAS domain"/>
    <property type="match status" value="1"/>
</dbReference>
<accession>A0ABM4BTB2</accession>
<dbReference type="SMART" id="SM00220">
    <property type="entry name" value="S_TKc"/>
    <property type="match status" value="1"/>
</dbReference>
<evidence type="ECO:0000259" key="6">
    <source>
        <dbReference type="PROSITE" id="PS50112"/>
    </source>
</evidence>
<feature type="binding site" evidence="3">
    <location>
        <position position="683"/>
    </location>
    <ligand>
        <name>ATP</name>
        <dbReference type="ChEBI" id="CHEBI:30616"/>
    </ligand>
</feature>
<dbReference type="PROSITE" id="PS50112">
    <property type="entry name" value="PAS"/>
    <property type="match status" value="1"/>
</dbReference>
<keyword evidence="8" id="KW-0418">Kinase</keyword>
<dbReference type="SUPFAM" id="SSF55785">
    <property type="entry name" value="PYP-like sensor domain (PAS domain)"/>
    <property type="match status" value="1"/>
</dbReference>
<dbReference type="GeneID" id="100201502"/>
<feature type="compositionally biased region" description="Low complexity" evidence="4">
    <location>
        <begin position="926"/>
        <end position="941"/>
    </location>
</feature>
<dbReference type="InterPro" id="IPR000719">
    <property type="entry name" value="Prot_kinase_dom"/>
</dbReference>
<evidence type="ECO:0000313" key="8">
    <source>
        <dbReference type="RefSeq" id="XP_065652392.1"/>
    </source>
</evidence>
<dbReference type="SMART" id="SM00091">
    <property type="entry name" value="PAS"/>
    <property type="match status" value="3"/>
</dbReference>
<dbReference type="InterPro" id="IPR008271">
    <property type="entry name" value="Ser/Thr_kinase_AS"/>
</dbReference>
<dbReference type="InterPro" id="IPR000014">
    <property type="entry name" value="PAS"/>
</dbReference>
<evidence type="ECO:0000256" key="2">
    <source>
        <dbReference type="ARBA" id="ARBA00022840"/>
    </source>
</evidence>
<proteinExistence type="predicted"/>
<dbReference type="PROSITE" id="PS00108">
    <property type="entry name" value="PROTEIN_KINASE_ST"/>
    <property type="match status" value="1"/>
</dbReference>
<evidence type="ECO:0000313" key="7">
    <source>
        <dbReference type="Proteomes" id="UP001652625"/>
    </source>
</evidence>